<accession>A0A4U6WZP7</accession>
<dbReference type="EMBL" id="PJEX01001385">
    <property type="protein sequence ID" value="TKW48224.1"/>
    <property type="molecule type" value="Genomic_DNA"/>
</dbReference>
<dbReference type="AlphaFoldDB" id="A0A4U6WZP7"/>
<reference evidence="2 3" key="1">
    <citation type="journal article" date="2019" name="PLoS ONE">
        <title>Comparative genome analysis indicates high evolutionary potential of pathogenicity genes in Colletotrichum tanaceti.</title>
        <authorList>
            <person name="Lelwala R.V."/>
            <person name="Korhonen P.K."/>
            <person name="Young N.D."/>
            <person name="Scott J.B."/>
            <person name="Ades P.A."/>
            <person name="Gasser R.B."/>
            <person name="Taylor P.W.J."/>
        </authorList>
    </citation>
    <scope>NUCLEOTIDE SEQUENCE [LARGE SCALE GENOMIC DNA]</scope>
    <source>
        <strain evidence="2">BRIP57314</strain>
    </source>
</reference>
<dbReference type="OrthoDB" id="4388755at2759"/>
<feature type="region of interest" description="Disordered" evidence="1">
    <location>
        <begin position="70"/>
        <end position="99"/>
    </location>
</feature>
<evidence type="ECO:0000313" key="2">
    <source>
        <dbReference type="EMBL" id="TKW48224.1"/>
    </source>
</evidence>
<feature type="compositionally biased region" description="Polar residues" evidence="1">
    <location>
        <begin position="88"/>
        <end position="97"/>
    </location>
</feature>
<dbReference type="STRING" id="1306861.A0A4U6WZP7"/>
<organism evidence="2 3">
    <name type="scientific">Colletotrichum tanaceti</name>
    <dbReference type="NCBI Taxonomy" id="1306861"/>
    <lineage>
        <taxon>Eukaryota</taxon>
        <taxon>Fungi</taxon>
        <taxon>Dikarya</taxon>
        <taxon>Ascomycota</taxon>
        <taxon>Pezizomycotina</taxon>
        <taxon>Sordariomycetes</taxon>
        <taxon>Hypocreomycetidae</taxon>
        <taxon>Glomerellales</taxon>
        <taxon>Glomerellaceae</taxon>
        <taxon>Colletotrichum</taxon>
        <taxon>Colletotrichum destructivum species complex</taxon>
    </lineage>
</organism>
<protein>
    <submittedName>
        <fullName evidence="2">Uncharacterized protein</fullName>
    </submittedName>
</protein>
<evidence type="ECO:0000256" key="1">
    <source>
        <dbReference type="SAM" id="MobiDB-lite"/>
    </source>
</evidence>
<dbReference type="Proteomes" id="UP000310108">
    <property type="component" value="Unassembled WGS sequence"/>
</dbReference>
<evidence type="ECO:0000313" key="3">
    <source>
        <dbReference type="Proteomes" id="UP000310108"/>
    </source>
</evidence>
<keyword evidence="3" id="KW-1185">Reference proteome</keyword>
<name>A0A4U6WZP7_9PEZI</name>
<gene>
    <name evidence="2" type="ORF">CTA1_534</name>
</gene>
<proteinExistence type="predicted"/>
<sequence>MLPRSSTAGRRPARWIVLRVSEECVMDKKCKSVLAAAGEDFRLQCAPTASGLPAGATACAGDDQCPRRQLGSLPPASVTHHGPARAEQSGQKPSFGQSEECHTTVALDRSCAITSMLRSPAAVDGRRA</sequence>
<comment type="caution">
    <text evidence="2">The sequence shown here is derived from an EMBL/GenBank/DDBJ whole genome shotgun (WGS) entry which is preliminary data.</text>
</comment>